<dbReference type="EC" id="3.6.1.73" evidence="11"/>
<dbReference type="InterPro" id="IPR002786">
    <property type="entry name" value="Non_canon_purine_NTPase"/>
</dbReference>
<dbReference type="InterPro" id="IPR026533">
    <property type="entry name" value="NTPase/PRRC1"/>
</dbReference>
<dbReference type="Gene3D" id="3.90.950.10">
    <property type="match status" value="1"/>
</dbReference>
<evidence type="ECO:0000256" key="1">
    <source>
        <dbReference type="ARBA" id="ARBA00001936"/>
    </source>
</evidence>
<keyword evidence="6 11" id="KW-0546">Nucleotide metabolism</keyword>
<dbReference type="PANTHER" id="PTHR34699">
    <property type="match status" value="1"/>
</dbReference>
<dbReference type="OrthoDB" id="164951at2"/>
<dbReference type="GO" id="GO:0000166">
    <property type="term" value="F:nucleotide binding"/>
    <property type="evidence" value="ECO:0007669"/>
    <property type="project" value="UniProtKB-KW"/>
</dbReference>
<dbReference type="EMBL" id="AVPF01000069">
    <property type="protein sequence ID" value="KGX84029.1"/>
    <property type="molecule type" value="Genomic_DNA"/>
</dbReference>
<gene>
    <name evidence="13" type="primary">yjjX</name>
    <name evidence="13" type="ORF">N783_19340</name>
</gene>
<dbReference type="eggNOG" id="COG1986">
    <property type="taxonomic scope" value="Bacteria"/>
</dbReference>
<keyword evidence="7 11" id="KW-0464">Manganese</keyword>
<dbReference type="HAMAP" id="MF_00648">
    <property type="entry name" value="Non_canon_purine_NTPase_YjjX"/>
    <property type="match status" value="1"/>
</dbReference>
<dbReference type="RefSeq" id="WP_027448028.1">
    <property type="nucleotide sequence ID" value="NZ_AVPF01000069.1"/>
</dbReference>
<comment type="caution">
    <text evidence="13">The sequence shown here is derived from an EMBL/GenBank/DDBJ whole genome shotgun (WGS) entry which is preliminary data.</text>
</comment>
<dbReference type="GO" id="GO:0009117">
    <property type="term" value="P:nucleotide metabolic process"/>
    <property type="evidence" value="ECO:0007669"/>
    <property type="project" value="UniProtKB-KW"/>
</dbReference>
<evidence type="ECO:0000256" key="10">
    <source>
        <dbReference type="ARBA" id="ARBA00060855"/>
    </source>
</evidence>
<keyword evidence="14" id="KW-1185">Reference proteome</keyword>
<evidence type="ECO:0000256" key="7">
    <source>
        <dbReference type="ARBA" id="ARBA00023211"/>
    </source>
</evidence>
<proteinExistence type="inferred from homology"/>
<comment type="function">
    <text evidence="11">Phosphatase that hydrolyzes non-canonical purine nucleotides such as XTP and ITP to their respective diphosphate derivatives. Probably excludes non-canonical purines from DNA/RNA precursor pool, thus preventing their incorporation into DNA/RNA and avoiding chromosomal lesions.</text>
</comment>
<evidence type="ECO:0000256" key="4">
    <source>
        <dbReference type="ARBA" id="ARBA00022801"/>
    </source>
</evidence>
<protein>
    <recommendedName>
        <fullName evidence="11">Probable inosine/xanthosine triphosphatase</fullName>
        <shortName evidence="11">ITPase/XTPase</shortName>
        <ecNumber evidence="11">3.6.1.73</ecNumber>
    </recommendedName>
    <alternativeName>
        <fullName evidence="11">Non-canonical purine NTP phosphatase</fullName>
    </alternativeName>
    <alternativeName>
        <fullName evidence="11">Non-standard purine NTP phosphatase</fullName>
    </alternativeName>
    <alternativeName>
        <fullName evidence="11">Nucleoside-triphosphate phosphatase</fullName>
        <shortName evidence="11">NTPase</shortName>
    </alternativeName>
</protein>
<dbReference type="STRING" id="1385511.GCA_000425225_00570"/>
<evidence type="ECO:0000256" key="11">
    <source>
        <dbReference type="HAMAP-Rule" id="MF_00648"/>
    </source>
</evidence>
<evidence type="ECO:0000259" key="12">
    <source>
        <dbReference type="Pfam" id="PF01931"/>
    </source>
</evidence>
<evidence type="ECO:0000313" key="13">
    <source>
        <dbReference type="EMBL" id="KGX84029.1"/>
    </source>
</evidence>
<evidence type="ECO:0000256" key="3">
    <source>
        <dbReference type="ARBA" id="ARBA00022741"/>
    </source>
</evidence>
<keyword evidence="4 11" id="KW-0378">Hydrolase</keyword>
<dbReference type="InterPro" id="IPR029001">
    <property type="entry name" value="ITPase-like_fam"/>
</dbReference>
<sequence length="169" mass="18834">MKIIVGSNNYAKIDAVRSNFSDFEVMGMEVASKVSSQPFSDEETLEGAINRARECASSEKGSMGIGLEGGVMELENDLYLCNWGALVDKQENVFTASGARIPLPDEVAKDLSKGKELGDIMDEYAQRSEIRQKEGAIGIFTNELVNRKEMFEHVVRLLKGQYEFYYKNG</sequence>
<comment type="cofactor">
    <cofactor evidence="1">
        <name>Mn(2+)</name>
        <dbReference type="ChEBI" id="CHEBI:29035"/>
    </cofactor>
</comment>
<keyword evidence="3 11" id="KW-0547">Nucleotide-binding</keyword>
<evidence type="ECO:0000256" key="2">
    <source>
        <dbReference type="ARBA" id="ARBA00022723"/>
    </source>
</evidence>
<feature type="domain" description="Non-canonical purine NTP phosphatase/PRRC1" evidence="12">
    <location>
        <begin position="6"/>
        <end position="155"/>
    </location>
</feature>
<evidence type="ECO:0000256" key="5">
    <source>
        <dbReference type="ARBA" id="ARBA00022842"/>
    </source>
</evidence>
<comment type="caution">
    <text evidence="11">Lacks conserved residue(s) required for the propagation of feature annotation.</text>
</comment>
<dbReference type="GO" id="GO:0046872">
    <property type="term" value="F:metal ion binding"/>
    <property type="evidence" value="ECO:0007669"/>
    <property type="project" value="UniProtKB-KW"/>
</dbReference>
<evidence type="ECO:0000256" key="9">
    <source>
        <dbReference type="ARBA" id="ARBA00048781"/>
    </source>
</evidence>
<evidence type="ECO:0000256" key="8">
    <source>
        <dbReference type="ARBA" id="ARBA00048174"/>
    </source>
</evidence>
<dbReference type="InterPro" id="IPR050299">
    <property type="entry name" value="YjjX_NTPase"/>
</dbReference>
<dbReference type="NCBIfam" id="NF002850">
    <property type="entry name" value="PRK03114.1"/>
    <property type="match status" value="1"/>
</dbReference>
<comment type="catalytic activity">
    <reaction evidence="8 11">
        <text>ITP + H2O = IDP + phosphate + H(+)</text>
        <dbReference type="Rhea" id="RHEA:28330"/>
        <dbReference type="ChEBI" id="CHEBI:15377"/>
        <dbReference type="ChEBI" id="CHEBI:15378"/>
        <dbReference type="ChEBI" id="CHEBI:43474"/>
        <dbReference type="ChEBI" id="CHEBI:58280"/>
        <dbReference type="ChEBI" id="CHEBI:61402"/>
        <dbReference type="EC" id="3.6.1.73"/>
    </reaction>
</comment>
<dbReference type="AlphaFoldDB" id="A0A0A5FVV9"/>
<dbReference type="GO" id="GO:0103023">
    <property type="term" value="F:ITPase activity"/>
    <property type="evidence" value="ECO:0007669"/>
    <property type="project" value="UniProtKB-EC"/>
</dbReference>
<keyword evidence="5 11" id="KW-0460">Magnesium</keyword>
<reference evidence="13 14" key="1">
    <citation type="submission" date="2013-08" db="EMBL/GenBank/DDBJ databases">
        <authorList>
            <person name="Huang J."/>
            <person name="Wang G."/>
        </authorList>
    </citation>
    <scope>NUCLEOTIDE SEQUENCE [LARGE SCALE GENOMIC DNA]</scope>
    <source>
        <strain evidence="13 14">BH030004</strain>
    </source>
</reference>
<evidence type="ECO:0000313" key="14">
    <source>
        <dbReference type="Proteomes" id="UP000030403"/>
    </source>
</evidence>
<dbReference type="Proteomes" id="UP000030403">
    <property type="component" value="Unassembled WGS sequence"/>
</dbReference>
<dbReference type="PANTHER" id="PTHR34699:SF2">
    <property type="entry name" value="NON-CANONICAL PURINE NTP PHOSPHATASE_PRRC1 DOMAIN-CONTAINING PROTEIN"/>
    <property type="match status" value="1"/>
</dbReference>
<dbReference type="Pfam" id="PF01931">
    <property type="entry name" value="NTPase_I-T"/>
    <property type="match status" value="1"/>
</dbReference>
<comment type="catalytic activity">
    <reaction evidence="9 11">
        <text>XTP + H2O = XDP + phosphate + H(+)</text>
        <dbReference type="Rhea" id="RHEA:28406"/>
        <dbReference type="ChEBI" id="CHEBI:15377"/>
        <dbReference type="ChEBI" id="CHEBI:15378"/>
        <dbReference type="ChEBI" id="CHEBI:43474"/>
        <dbReference type="ChEBI" id="CHEBI:59884"/>
        <dbReference type="ChEBI" id="CHEBI:61314"/>
        <dbReference type="EC" id="3.6.1.73"/>
    </reaction>
</comment>
<evidence type="ECO:0000256" key="6">
    <source>
        <dbReference type="ARBA" id="ARBA00023080"/>
    </source>
</evidence>
<keyword evidence="2 11" id="KW-0479">Metal-binding</keyword>
<name>A0A0A5FVV9_9BACI</name>
<comment type="subunit">
    <text evidence="11">Homodimer.</text>
</comment>
<dbReference type="FunFam" id="3.90.950.10:FF:000002">
    <property type="entry name" value="Inosine/xanthosine triphosphatase"/>
    <property type="match status" value="1"/>
</dbReference>
<accession>A0A0A5FVV9</accession>
<comment type="similarity">
    <text evidence="10 11">Belongs to the YjjX NTPase family.</text>
</comment>
<organism evidence="13 14">
    <name type="scientific">Pontibacillus marinus BH030004 = DSM 16465</name>
    <dbReference type="NCBI Taxonomy" id="1385511"/>
    <lineage>
        <taxon>Bacteria</taxon>
        <taxon>Bacillati</taxon>
        <taxon>Bacillota</taxon>
        <taxon>Bacilli</taxon>
        <taxon>Bacillales</taxon>
        <taxon>Bacillaceae</taxon>
        <taxon>Pontibacillus</taxon>
    </lineage>
</organism>
<dbReference type="SUPFAM" id="SSF52972">
    <property type="entry name" value="ITPase-like"/>
    <property type="match status" value="1"/>
</dbReference>
<comment type="cofactor">
    <cofactor evidence="11">
        <name>Mg(2+)</name>
        <dbReference type="ChEBI" id="CHEBI:18420"/>
    </cofactor>
    <cofactor evidence="11">
        <name>Mn(2+)</name>
        <dbReference type="ChEBI" id="CHEBI:29035"/>
    </cofactor>
    <text evidence="11">Binds 1 divalent metal cation per subunit; can use either Mg(2+) or Mn(2+).</text>
</comment>